<dbReference type="InterPro" id="IPR029787">
    <property type="entry name" value="Nucleotide_cyclase"/>
</dbReference>
<name>A0ABW9VU51_9BURK</name>
<evidence type="ECO:0000256" key="6">
    <source>
        <dbReference type="SAM" id="Phobius"/>
    </source>
</evidence>
<evidence type="ECO:0000256" key="1">
    <source>
        <dbReference type="ARBA" id="ARBA00004651"/>
    </source>
</evidence>
<evidence type="ECO:0000256" key="2">
    <source>
        <dbReference type="ARBA" id="ARBA00022475"/>
    </source>
</evidence>
<dbReference type="PROSITE" id="PS50887">
    <property type="entry name" value="GGDEF"/>
    <property type="match status" value="1"/>
</dbReference>
<dbReference type="Gene3D" id="6.10.340.10">
    <property type="match status" value="1"/>
</dbReference>
<keyword evidence="4 6" id="KW-1133">Transmembrane helix</keyword>
<dbReference type="PANTHER" id="PTHR44757:SF2">
    <property type="entry name" value="BIOFILM ARCHITECTURE MAINTENANCE PROTEIN MBAA"/>
    <property type="match status" value="1"/>
</dbReference>
<dbReference type="InterPro" id="IPR043128">
    <property type="entry name" value="Rev_trsase/Diguanyl_cyclase"/>
</dbReference>
<comment type="subcellular location">
    <subcellularLocation>
        <location evidence="1">Cell membrane</location>
        <topology evidence="1">Multi-pass membrane protein</topology>
    </subcellularLocation>
</comment>
<dbReference type="EMBL" id="WWCT01000001">
    <property type="protein sequence ID" value="MYN25157.1"/>
    <property type="molecule type" value="Genomic_DNA"/>
</dbReference>
<evidence type="ECO:0000259" key="8">
    <source>
        <dbReference type="PROSITE" id="PS50887"/>
    </source>
</evidence>
<dbReference type="Pfam" id="PF00990">
    <property type="entry name" value="GGDEF"/>
    <property type="match status" value="1"/>
</dbReference>
<dbReference type="PROSITE" id="PS50112">
    <property type="entry name" value="PAS"/>
    <property type="match status" value="3"/>
</dbReference>
<dbReference type="InterPro" id="IPR000014">
    <property type="entry name" value="PAS"/>
</dbReference>
<feature type="domain" description="PAS" evidence="7">
    <location>
        <begin position="624"/>
        <end position="694"/>
    </location>
</feature>
<accession>A0ABW9VU51</accession>
<dbReference type="InterPro" id="IPR033479">
    <property type="entry name" value="dCache_1"/>
</dbReference>
<dbReference type="InterPro" id="IPR013656">
    <property type="entry name" value="PAS_4"/>
</dbReference>
<dbReference type="CDD" id="cd18773">
    <property type="entry name" value="PDC1_HK_sensor"/>
    <property type="match status" value="1"/>
</dbReference>
<dbReference type="NCBIfam" id="TIGR00229">
    <property type="entry name" value="sensory_box"/>
    <property type="match status" value="3"/>
</dbReference>
<dbReference type="CDD" id="cd12912">
    <property type="entry name" value="PDC2_MCP_like"/>
    <property type="match status" value="1"/>
</dbReference>
<dbReference type="SMART" id="SM00091">
    <property type="entry name" value="PAS"/>
    <property type="match status" value="3"/>
</dbReference>
<protein>
    <submittedName>
        <fullName evidence="9">PAS domain S-box protein</fullName>
    </submittedName>
</protein>
<dbReference type="Pfam" id="PF08448">
    <property type="entry name" value="PAS_4"/>
    <property type="match status" value="2"/>
</dbReference>
<gene>
    <name evidence="9" type="ORF">GTP69_01915</name>
</gene>
<evidence type="ECO:0000313" key="9">
    <source>
        <dbReference type="EMBL" id="MYN25157.1"/>
    </source>
</evidence>
<feature type="domain" description="PAS" evidence="7">
    <location>
        <begin position="500"/>
        <end position="570"/>
    </location>
</feature>
<proteinExistence type="predicted"/>
<evidence type="ECO:0000256" key="5">
    <source>
        <dbReference type="ARBA" id="ARBA00023136"/>
    </source>
</evidence>
<keyword evidence="5 6" id="KW-0472">Membrane</keyword>
<dbReference type="InterPro" id="IPR000160">
    <property type="entry name" value="GGDEF_dom"/>
</dbReference>
<feature type="transmembrane region" description="Helical" evidence="6">
    <location>
        <begin position="15"/>
        <end position="38"/>
    </location>
</feature>
<dbReference type="InterPro" id="IPR013767">
    <property type="entry name" value="PAS_fold"/>
</dbReference>
<keyword evidence="3 6" id="KW-0812">Transmembrane</keyword>
<dbReference type="SUPFAM" id="SSF55073">
    <property type="entry name" value="Nucleotide cyclase"/>
    <property type="match status" value="1"/>
</dbReference>
<dbReference type="SMART" id="SM00267">
    <property type="entry name" value="GGDEF"/>
    <property type="match status" value="1"/>
</dbReference>
<evidence type="ECO:0000313" key="10">
    <source>
        <dbReference type="Proteomes" id="UP000642144"/>
    </source>
</evidence>
<dbReference type="Pfam" id="PF00989">
    <property type="entry name" value="PAS"/>
    <property type="match status" value="1"/>
</dbReference>
<dbReference type="Gene3D" id="3.30.70.270">
    <property type="match status" value="1"/>
</dbReference>
<dbReference type="NCBIfam" id="TIGR00254">
    <property type="entry name" value="GGDEF"/>
    <property type="match status" value="1"/>
</dbReference>
<keyword evidence="2" id="KW-1003">Cell membrane</keyword>
<reference evidence="9 10" key="1">
    <citation type="submission" date="2019-12" db="EMBL/GenBank/DDBJ databases">
        <title>Novel species isolated from a subtropical stream in China.</title>
        <authorList>
            <person name="Lu H."/>
        </authorList>
    </citation>
    <scope>NUCLEOTIDE SEQUENCE [LARGE SCALE GENOMIC DNA]</scope>
    <source>
        <strain evidence="9 10">CY42W</strain>
    </source>
</reference>
<dbReference type="SUPFAM" id="SSF55785">
    <property type="entry name" value="PYP-like sensor domain (PAS domain)"/>
    <property type="match status" value="3"/>
</dbReference>
<dbReference type="PANTHER" id="PTHR44757">
    <property type="entry name" value="DIGUANYLATE CYCLASE DGCP"/>
    <property type="match status" value="1"/>
</dbReference>
<feature type="domain" description="PAS" evidence="7">
    <location>
        <begin position="371"/>
        <end position="443"/>
    </location>
</feature>
<dbReference type="CDD" id="cd00130">
    <property type="entry name" value="PAS"/>
    <property type="match status" value="2"/>
</dbReference>
<dbReference type="Pfam" id="PF02743">
    <property type="entry name" value="dCache_1"/>
    <property type="match status" value="1"/>
</dbReference>
<comment type="caution">
    <text evidence="9">The sequence shown here is derived from an EMBL/GenBank/DDBJ whole genome shotgun (WGS) entry which is preliminary data.</text>
</comment>
<dbReference type="CDD" id="cd01949">
    <property type="entry name" value="GGDEF"/>
    <property type="match status" value="1"/>
</dbReference>
<organism evidence="9 10">
    <name type="scientific">Duganella levis</name>
    <dbReference type="NCBI Taxonomy" id="2692169"/>
    <lineage>
        <taxon>Bacteria</taxon>
        <taxon>Pseudomonadati</taxon>
        <taxon>Pseudomonadota</taxon>
        <taxon>Betaproteobacteria</taxon>
        <taxon>Burkholderiales</taxon>
        <taxon>Oxalobacteraceae</taxon>
        <taxon>Telluria group</taxon>
        <taxon>Duganella</taxon>
    </lineage>
</organism>
<keyword evidence="10" id="KW-1185">Reference proteome</keyword>
<evidence type="ECO:0000256" key="4">
    <source>
        <dbReference type="ARBA" id="ARBA00022989"/>
    </source>
</evidence>
<evidence type="ECO:0000256" key="3">
    <source>
        <dbReference type="ARBA" id="ARBA00022692"/>
    </source>
</evidence>
<evidence type="ECO:0000259" key="7">
    <source>
        <dbReference type="PROSITE" id="PS50112"/>
    </source>
</evidence>
<dbReference type="RefSeq" id="WP_161053280.1">
    <property type="nucleotide sequence ID" value="NZ_WWCT01000001.1"/>
</dbReference>
<feature type="domain" description="GGDEF" evidence="8">
    <location>
        <begin position="779"/>
        <end position="911"/>
    </location>
</feature>
<feature type="transmembrane region" description="Helical" evidence="6">
    <location>
        <begin position="293"/>
        <end position="312"/>
    </location>
</feature>
<dbReference type="Proteomes" id="UP000642144">
    <property type="component" value="Unassembled WGS sequence"/>
</dbReference>
<dbReference type="Gene3D" id="3.30.450.20">
    <property type="entry name" value="PAS domain"/>
    <property type="match status" value="5"/>
</dbReference>
<dbReference type="InterPro" id="IPR035965">
    <property type="entry name" value="PAS-like_dom_sf"/>
</dbReference>
<sequence>MAVFATLPRSLKFRMTVVVVMLVLTATLIVTLVALLLAERDMKSVIGDQQYALLSSAAAQVDAQITARKVLLASLADTLPLDAGANPAVMQAYVERHAVARKEFLNLHIFTPQGTLLHMEGDHAEPTRALNPRSRAFLENALAGGKPVISPPYKSVETGLPSIMILQPVHDAQGRTVMLLGGSIDLTNSTFLEQIAAQKPGKTGFMFIMTREGILLHHPNHQRLLEHINARPGYNRATELALRGFEGWTEAVNKDGSEGIYSYKHLESTDWIIGARFPVDEAFAPMIQMRQHAMLAAAVFAVIAGIMAWLAIQTLFKPIGRLHRNIGDIRSGAADISVLQRQRCDEIGELSAAFYELIAEREAAQKAIRDSESLISNILERAPDAFVSCENTGIVTKWNAAAERTFGWTRDEAIGRNIAELIVPPSLRNTHHTGMMQFALAGKGPIINTRVRLTAMHKDGHEIPVELSLGALRHDGAYHATAFLHDITDQVAYEQQIAASEKRLRTIADSMPALIAYIGRDLRYRFTNDHFRVLLGLDPRSMLDKPVNDVLGEDFAGSLLQLSEAALRGQRVHYEREGVYRGVKRQMMGDLVPDIGADGKVSGFYMMALDITERKNAELQQAASEKRLKLLTDNLPVLIAYLDRERKFQFLNATFQHWFGTDPQTLIGHHLAEGIGGDQYRTAEPHLDQAYRGEAATYELQARIGDRTHTLETTFLPELSADGEVLGIYSLTHDTTRMKEIEERLKQLARIDSLTGIANRLMFEEILHSAVLRVRRNRKPLALAYLDIDYFKEINDTLGHGAGDQVLKEFAARLTASVRASDTVARLAGDEFVIVFELVANAEEAARLAGKIVEAMHAPFTLNGAPRHVTTSIGVALHEGDDETPAELVARADSALYTAKRNGRDGYAIAD</sequence>
<dbReference type="InterPro" id="IPR052155">
    <property type="entry name" value="Biofilm_reg_signaling"/>
</dbReference>